<evidence type="ECO:0000313" key="9">
    <source>
        <dbReference type="Proteomes" id="UP000823912"/>
    </source>
</evidence>
<reference evidence="8" key="2">
    <citation type="journal article" date="2021" name="PeerJ">
        <title>Extensive microbial diversity within the chicken gut microbiome revealed by metagenomics and culture.</title>
        <authorList>
            <person name="Gilroy R."/>
            <person name="Ravi A."/>
            <person name="Getino M."/>
            <person name="Pursley I."/>
            <person name="Horton D.L."/>
            <person name="Alikhan N.F."/>
            <person name="Baker D."/>
            <person name="Gharbi K."/>
            <person name="Hall N."/>
            <person name="Watson M."/>
            <person name="Adriaenssens E.M."/>
            <person name="Foster-Nyarko E."/>
            <person name="Jarju S."/>
            <person name="Secka A."/>
            <person name="Antonio M."/>
            <person name="Oren A."/>
            <person name="Chaudhuri R.R."/>
            <person name="La Ragione R."/>
            <person name="Hildebrand F."/>
            <person name="Pallen M.J."/>
        </authorList>
    </citation>
    <scope>NUCLEOTIDE SEQUENCE</scope>
    <source>
        <strain evidence="8">ChiSjej5B23-6657</strain>
    </source>
</reference>
<dbReference type="InterPro" id="IPR017853">
    <property type="entry name" value="GH"/>
</dbReference>
<keyword evidence="2" id="KW-0378">Hydrolase</keyword>
<dbReference type="SUPFAM" id="SSF49785">
    <property type="entry name" value="Galactose-binding domain-like"/>
    <property type="match status" value="1"/>
</dbReference>
<proteinExistence type="inferred from homology"/>
<dbReference type="InterPro" id="IPR006103">
    <property type="entry name" value="Glyco_hydro_2_cat"/>
</dbReference>
<feature type="domain" description="DUF4982" evidence="6">
    <location>
        <begin position="623"/>
        <end position="677"/>
    </location>
</feature>
<dbReference type="InterPro" id="IPR008979">
    <property type="entry name" value="Galactose-bd-like_sf"/>
</dbReference>
<dbReference type="Gene3D" id="3.20.20.80">
    <property type="entry name" value="Glycosidases"/>
    <property type="match status" value="1"/>
</dbReference>
<evidence type="ECO:0000256" key="3">
    <source>
        <dbReference type="ARBA" id="ARBA00023295"/>
    </source>
</evidence>
<dbReference type="Pfam" id="PF16355">
    <property type="entry name" value="DUF4982"/>
    <property type="match status" value="1"/>
</dbReference>
<dbReference type="PANTHER" id="PTHR42732">
    <property type="entry name" value="BETA-GALACTOSIDASE"/>
    <property type="match status" value="1"/>
</dbReference>
<feature type="domain" description="Glycoside hydrolase family 2 catalytic" evidence="5">
    <location>
        <begin position="250"/>
        <end position="404"/>
    </location>
</feature>
<dbReference type="InterPro" id="IPR051913">
    <property type="entry name" value="GH2_Domain-Containing"/>
</dbReference>
<dbReference type="Gene3D" id="2.60.40.10">
    <property type="entry name" value="Immunoglobulins"/>
    <property type="match status" value="3"/>
</dbReference>
<dbReference type="Pfam" id="PF18565">
    <property type="entry name" value="Glyco_hydro2_C5"/>
    <property type="match status" value="1"/>
</dbReference>
<evidence type="ECO:0000259" key="4">
    <source>
        <dbReference type="Pfam" id="PF00703"/>
    </source>
</evidence>
<dbReference type="SUPFAM" id="SSF49303">
    <property type="entry name" value="beta-Galactosidase/glucuronidase domain"/>
    <property type="match status" value="1"/>
</dbReference>
<evidence type="ECO:0000259" key="7">
    <source>
        <dbReference type="Pfam" id="PF18565"/>
    </source>
</evidence>
<dbReference type="Pfam" id="PF02836">
    <property type="entry name" value="Glyco_hydro_2_C"/>
    <property type="match status" value="1"/>
</dbReference>
<dbReference type="InterPro" id="IPR036156">
    <property type="entry name" value="Beta-gal/glucu_dom_sf"/>
</dbReference>
<dbReference type="SUPFAM" id="SSF51445">
    <property type="entry name" value="(Trans)glycosidases"/>
    <property type="match status" value="1"/>
</dbReference>
<organism evidence="8 9">
    <name type="scientific">Candidatus Pullilachnospira gallistercoris</name>
    <dbReference type="NCBI Taxonomy" id="2840911"/>
    <lineage>
        <taxon>Bacteria</taxon>
        <taxon>Bacillati</taxon>
        <taxon>Bacillota</taxon>
        <taxon>Clostridia</taxon>
        <taxon>Lachnospirales</taxon>
        <taxon>Lachnospiraceae</taxon>
        <taxon>Lachnospiraceae incertae sedis</taxon>
        <taxon>Candidatus Pullilachnospira</taxon>
    </lineage>
</organism>
<dbReference type="GO" id="GO:0005975">
    <property type="term" value="P:carbohydrate metabolic process"/>
    <property type="evidence" value="ECO:0007669"/>
    <property type="project" value="InterPro"/>
</dbReference>
<dbReference type="InterPro" id="IPR032311">
    <property type="entry name" value="DUF4982"/>
</dbReference>
<evidence type="ECO:0000256" key="2">
    <source>
        <dbReference type="ARBA" id="ARBA00022801"/>
    </source>
</evidence>
<reference evidence="8" key="1">
    <citation type="submission" date="2020-10" db="EMBL/GenBank/DDBJ databases">
        <authorList>
            <person name="Gilroy R."/>
        </authorList>
    </citation>
    <scope>NUCLEOTIDE SEQUENCE</scope>
    <source>
        <strain evidence="8">ChiSjej5B23-6657</strain>
    </source>
</reference>
<sequence length="807" mass="89426">MQKMDFNRGWSVQREGEDVVKTVCLPHDAMIYESRSKDAATAGASGYFREGKYIYRKMLQVPRDWEEKTVLLECEGVYQNAEVQVNGARAAVRPYGYTNFFVDLGSFLTFGAENEITVVADNSKAPNSRWYSGSGMYREAQLYVGPKTCILPEGVKVSVLDQERIRVDVELTGPGAKESDDQLEVEILFEGRKIATAQGNHAEIVIPDVKLWDEEHPDLYQCRVTLKKEGDVADEAAVSFGMRIVTWSGDGFFVNGNPVLLRGACIHHDNGVLGACAFRDAEWRRVKILKEAGFNAIRSAHNPISKAMLDACDALGMYVMDETFDMWIIHKNPYDYGDEAFRQWWKQDVSAMVSKDYNHPSVVMYSIGNEISELGLAEGQEICRQMADFIRDMDKSRAITCGINLMLATMAAKGKGLYGTDKDGKEKQTGSQSMDSVPTSTVFNLMMNKMGGIMDKMASGKAADKVADAVDPFLDIPGYNYATSRYRKELEKHPERTIVGSETLPKSLYRNWQLVKKLPGLVGDFMWTGWDYLGEAGIGTVRYTDRKTKKDTEDGLIVSGGPGVIDICGKMRPEVYWDQIIWGLRKEPAIGVNPYTHARDFQGMSMWRDTDAVESWSWEGCEGEKCDVVVYGAGDHAKLFVNGKCVGKKKIKECKAIFPKVAYEPGSISAAIYDASGWELARTKMRSASGRTQIQLTPEKSVLSANGQDLCFLEIDLTGENGITKSSVDQKLTVAVEGAGVLQAFGSARPHMAEDFVSASHTTYYGKALAVIRAGYEPGNIRVTVSGDGLKTQERILEVVPSETTAI</sequence>
<dbReference type="GO" id="GO:0004553">
    <property type="term" value="F:hydrolase activity, hydrolyzing O-glycosyl compounds"/>
    <property type="evidence" value="ECO:0007669"/>
    <property type="project" value="InterPro"/>
</dbReference>
<dbReference type="Gene3D" id="2.60.120.260">
    <property type="entry name" value="Galactose-binding domain-like"/>
    <property type="match status" value="1"/>
</dbReference>
<dbReference type="InterPro" id="IPR013783">
    <property type="entry name" value="Ig-like_fold"/>
</dbReference>
<gene>
    <name evidence="8" type="ORF">IAA55_05455</name>
</gene>
<dbReference type="PANTHER" id="PTHR42732:SF1">
    <property type="entry name" value="BETA-MANNOSIDASE"/>
    <property type="match status" value="1"/>
</dbReference>
<dbReference type="InterPro" id="IPR006101">
    <property type="entry name" value="Glyco_hydro_2"/>
</dbReference>
<dbReference type="Pfam" id="PF00703">
    <property type="entry name" value="Glyco_hydro_2"/>
    <property type="match status" value="1"/>
</dbReference>
<dbReference type="EMBL" id="DVHM01000087">
    <property type="protein sequence ID" value="HIR70708.1"/>
    <property type="molecule type" value="Genomic_DNA"/>
</dbReference>
<comment type="caution">
    <text evidence="8">The sequence shown here is derived from an EMBL/GenBank/DDBJ whole genome shotgun (WGS) entry which is preliminary data.</text>
</comment>
<feature type="domain" description="Glycoside hydrolase family 2" evidence="7">
    <location>
        <begin position="694"/>
        <end position="794"/>
    </location>
</feature>
<evidence type="ECO:0000313" key="8">
    <source>
        <dbReference type="EMBL" id="HIR70708.1"/>
    </source>
</evidence>
<dbReference type="Proteomes" id="UP000823912">
    <property type="component" value="Unassembled WGS sequence"/>
</dbReference>
<keyword evidence="3" id="KW-0326">Glycosidase</keyword>
<dbReference type="PRINTS" id="PR00132">
    <property type="entry name" value="GLHYDRLASE2"/>
</dbReference>
<dbReference type="InterPro" id="IPR006102">
    <property type="entry name" value="Ig-like_GH2"/>
</dbReference>
<dbReference type="InterPro" id="IPR040605">
    <property type="entry name" value="Glyco_hydro2_dom5"/>
</dbReference>
<evidence type="ECO:0000259" key="5">
    <source>
        <dbReference type="Pfam" id="PF02836"/>
    </source>
</evidence>
<name>A0A9D1E9P5_9FIRM</name>
<accession>A0A9D1E9P5</accession>
<feature type="domain" description="Glycoside hydrolase family 2 immunoglobulin-like beta-sandwich" evidence="4">
    <location>
        <begin position="163"/>
        <end position="243"/>
    </location>
</feature>
<evidence type="ECO:0000259" key="6">
    <source>
        <dbReference type="Pfam" id="PF16355"/>
    </source>
</evidence>
<dbReference type="AlphaFoldDB" id="A0A9D1E9P5"/>
<comment type="similarity">
    <text evidence="1">Belongs to the glycosyl hydrolase 2 family.</text>
</comment>
<evidence type="ECO:0000256" key="1">
    <source>
        <dbReference type="ARBA" id="ARBA00007401"/>
    </source>
</evidence>
<protein>
    <submittedName>
        <fullName evidence="8">DUF4982 domain-containing protein</fullName>
    </submittedName>
</protein>